<reference evidence="3" key="1">
    <citation type="journal article" date="2014" name="Int. J. Syst. Evol. Microbiol.">
        <title>Complete genome of a new Firmicutes species belonging to the dominant human colonic microbiota ('Ruminococcus bicirculans') reveals two chromosomes and a selective capacity to utilize plant glucans.</title>
        <authorList>
            <consortium name="NISC Comparative Sequencing Program"/>
            <person name="Wegmann U."/>
            <person name="Louis P."/>
            <person name="Goesmann A."/>
            <person name="Henrissat B."/>
            <person name="Duncan S.H."/>
            <person name="Flint H.J."/>
        </authorList>
    </citation>
    <scope>NUCLEOTIDE SEQUENCE</scope>
    <source>
        <strain evidence="3">NBRC 107715</strain>
    </source>
</reference>
<feature type="region of interest" description="Disordered" evidence="1">
    <location>
        <begin position="56"/>
        <end position="75"/>
    </location>
</feature>
<sequence length="75" mass="8294">MSSLLDYEPGDSRTAEFRRGFAHGAQAVFDVVGGHLAEPHAQMLRAWLNEAVRDWSRNPGEADEPPTPPELLPPE</sequence>
<evidence type="ECO:0000313" key="3">
    <source>
        <dbReference type="EMBL" id="GLS63554.1"/>
    </source>
</evidence>
<comment type="caution">
    <text evidence="2">The sequence shown here is derived from an EMBL/GenBank/DDBJ whole genome shotgun (WGS) entry which is preliminary data.</text>
</comment>
<protein>
    <submittedName>
        <fullName evidence="2">Uncharacterized protein</fullName>
    </submittedName>
</protein>
<dbReference type="EMBL" id="BJZU01000066">
    <property type="protein sequence ID" value="GEP05307.1"/>
    <property type="molecule type" value="Genomic_DNA"/>
</dbReference>
<feature type="compositionally biased region" description="Pro residues" evidence="1">
    <location>
        <begin position="65"/>
        <end position="75"/>
    </location>
</feature>
<reference evidence="3" key="4">
    <citation type="submission" date="2023-01" db="EMBL/GenBank/DDBJ databases">
        <title>Draft genome sequence of Methylobacterium oxalidis strain NBRC 107715.</title>
        <authorList>
            <person name="Sun Q."/>
            <person name="Mori K."/>
        </authorList>
    </citation>
    <scope>NUCLEOTIDE SEQUENCE</scope>
    <source>
        <strain evidence="3">NBRC 107715</strain>
    </source>
</reference>
<reference evidence="2 4" key="3">
    <citation type="submission" date="2019-07" db="EMBL/GenBank/DDBJ databases">
        <title>Whole genome shotgun sequence of Methylobacterium oxalidis NBRC 107715.</title>
        <authorList>
            <person name="Hosoyama A."/>
            <person name="Uohara A."/>
            <person name="Ohji S."/>
            <person name="Ichikawa N."/>
        </authorList>
    </citation>
    <scope>NUCLEOTIDE SEQUENCE [LARGE SCALE GENOMIC DNA]</scope>
    <source>
        <strain evidence="2 4">NBRC 107715</strain>
    </source>
</reference>
<dbReference type="RefSeq" id="WP_147026885.1">
    <property type="nucleotide sequence ID" value="NZ_BJZU01000066.1"/>
</dbReference>
<accession>A0A512J5P7</accession>
<evidence type="ECO:0000256" key="1">
    <source>
        <dbReference type="SAM" id="MobiDB-lite"/>
    </source>
</evidence>
<name>A0A512J5P7_9HYPH</name>
<dbReference type="AlphaFoldDB" id="A0A512J5P7"/>
<organism evidence="2 4">
    <name type="scientific">Methylobacterium oxalidis</name>
    <dbReference type="NCBI Taxonomy" id="944322"/>
    <lineage>
        <taxon>Bacteria</taxon>
        <taxon>Pseudomonadati</taxon>
        <taxon>Pseudomonadota</taxon>
        <taxon>Alphaproteobacteria</taxon>
        <taxon>Hyphomicrobiales</taxon>
        <taxon>Methylobacteriaceae</taxon>
        <taxon>Methylobacterium</taxon>
    </lineage>
</organism>
<gene>
    <name evidence="3" type="ORF">GCM10007888_19350</name>
    <name evidence="2" type="ORF">MOX02_33450</name>
</gene>
<keyword evidence="5" id="KW-1185">Reference proteome</keyword>
<evidence type="ECO:0000313" key="4">
    <source>
        <dbReference type="Proteomes" id="UP000321960"/>
    </source>
</evidence>
<dbReference type="Proteomes" id="UP001156856">
    <property type="component" value="Unassembled WGS sequence"/>
</dbReference>
<proteinExistence type="predicted"/>
<evidence type="ECO:0000313" key="2">
    <source>
        <dbReference type="EMBL" id="GEP05307.1"/>
    </source>
</evidence>
<reference evidence="5" key="2">
    <citation type="journal article" date="2019" name="Int. J. Syst. Evol. Microbiol.">
        <title>The Global Catalogue of Microorganisms (GCM) 10K type strain sequencing project: providing services to taxonomists for standard genome sequencing and annotation.</title>
        <authorList>
            <consortium name="The Broad Institute Genomics Platform"/>
            <consortium name="The Broad Institute Genome Sequencing Center for Infectious Disease"/>
            <person name="Wu L."/>
            <person name="Ma J."/>
        </authorList>
    </citation>
    <scope>NUCLEOTIDE SEQUENCE [LARGE SCALE GENOMIC DNA]</scope>
    <source>
        <strain evidence="5">NBRC 107715</strain>
    </source>
</reference>
<evidence type="ECO:0000313" key="5">
    <source>
        <dbReference type="Proteomes" id="UP001156856"/>
    </source>
</evidence>
<dbReference type="EMBL" id="BSPK01000024">
    <property type="protein sequence ID" value="GLS63554.1"/>
    <property type="molecule type" value="Genomic_DNA"/>
</dbReference>
<dbReference type="OrthoDB" id="8002309at2"/>
<dbReference type="Proteomes" id="UP000321960">
    <property type="component" value="Unassembled WGS sequence"/>
</dbReference>